<dbReference type="Proteomes" id="UP000011014">
    <property type="component" value="Unassembled WGS sequence"/>
</dbReference>
<organism evidence="1">
    <name type="scientific">Oikopleura dioica</name>
    <name type="common">Tunicate</name>
    <dbReference type="NCBI Taxonomy" id="34765"/>
    <lineage>
        <taxon>Eukaryota</taxon>
        <taxon>Metazoa</taxon>
        <taxon>Chordata</taxon>
        <taxon>Tunicata</taxon>
        <taxon>Appendicularia</taxon>
        <taxon>Copelata</taxon>
        <taxon>Oikopleuridae</taxon>
        <taxon>Oikopleura</taxon>
    </lineage>
</organism>
<proteinExistence type="predicted"/>
<reference evidence="1" key="1">
    <citation type="journal article" date="2010" name="Science">
        <title>Plasticity of animal genome architecture unmasked by rapid evolution of a pelagic tunicate.</title>
        <authorList>
            <person name="Denoeud F."/>
            <person name="Henriet S."/>
            <person name="Mungpakdee S."/>
            <person name="Aury J.M."/>
            <person name="Da Silva C."/>
            <person name="Brinkmann H."/>
            <person name="Mikhaleva J."/>
            <person name="Olsen L.C."/>
            <person name="Jubin C."/>
            <person name="Canestro C."/>
            <person name="Bouquet J.M."/>
            <person name="Danks G."/>
            <person name="Poulain J."/>
            <person name="Campsteijn C."/>
            <person name="Adamski M."/>
            <person name="Cross I."/>
            <person name="Yadetie F."/>
            <person name="Muffato M."/>
            <person name="Louis A."/>
            <person name="Butcher S."/>
            <person name="Tsagkogeorga G."/>
            <person name="Konrad A."/>
            <person name="Singh S."/>
            <person name="Jensen M.F."/>
            <person name="Cong E.H."/>
            <person name="Eikeseth-Otteraa H."/>
            <person name="Noel B."/>
            <person name="Anthouard V."/>
            <person name="Porcel B.M."/>
            <person name="Kachouri-Lafond R."/>
            <person name="Nishino A."/>
            <person name="Ugolini M."/>
            <person name="Chourrout P."/>
            <person name="Nishida H."/>
            <person name="Aasland R."/>
            <person name="Huzurbazar S."/>
            <person name="Westhof E."/>
            <person name="Delsuc F."/>
            <person name="Lehrach H."/>
            <person name="Reinhardt R."/>
            <person name="Weissenbach J."/>
            <person name="Roy S.W."/>
            <person name="Artiguenave F."/>
            <person name="Postlethwait J.H."/>
            <person name="Manak J.R."/>
            <person name="Thompson E.M."/>
            <person name="Jaillon O."/>
            <person name="Du Pasquier L."/>
            <person name="Boudinot P."/>
            <person name="Liberles D.A."/>
            <person name="Volff J.N."/>
            <person name="Philippe H."/>
            <person name="Lenhard B."/>
            <person name="Roest Crollius H."/>
            <person name="Wincker P."/>
            <person name="Chourrout D."/>
        </authorList>
    </citation>
    <scope>NUCLEOTIDE SEQUENCE [LARGE SCALE GENOMIC DNA]</scope>
</reference>
<dbReference type="EMBL" id="FN654624">
    <property type="protein sequence ID" value="CBY35410.1"/>
    <property type="molecule type" value="Genomic_DNA"/>
</dbReference>
<name>E4YIU9_OIKDI</name>
<accession>E4YIU9</accession>
<gene>
    <name evidence="1" type="ORF">GSOID_T00027221001</name>
</gene>
<sequence>MSMERALFKNASFAFETSAMSFDEIENKLYWVKNGETVFSSNANGEEVTSHVTIAGAQISCLVSKGDFIFAADELLDEESREYKIHVISKKNEQTAVNYRVDKKLTCVGLFTRF</sequence>
<evidence type="ECO:0000313" key="1">
    <source>
        <dbReference type="EMBL" id="CBY35410.1"/>
    </source>
</evidence>
<protein>
    <submittedName>
        <fullName evidence="1">Uncharacterized protein</fullName>
    </submittedName>
</protein>
<dbReference type="AlphaFoldDB" id="E4YIU9"/>